<evidence type="ECO:0000256" key="9">
    <source>
        <dbReference type="ARBA" id="ARBA00023136"/>
    </source>
</evidence>
<keyword evidence="7" id="KW-1005">Bacterial flagellum biogenesis</keyword>
<dbReference type="PANTHER" id="PTHR38786">
    <property type="entry name" value="FLAGELLAR FLIJ PROTEIN"/>
    <property type="match status" value="1"/>
</dbReference>
<comment type="similarity">
    <text evidence="2">Belongs to the FliJ family.</text>
</comment>
<keyword evidence="12" id="KW-0282">Flagellum</keyword>
<evidence type="ECO:0000256" key="6">
    <source>
        <dbReference type="ARBA" id="ARBA00022500"/>
    </source>
</evidence>
<dbReference type="GO" id="GO:0015031">
    <property type="term" value="P:protein transport"/>
    <property type="evidence" value="ECO:0007669"/>
    <property type="project" value="UniProtKB-KW"/>
</dbReference>
<evidence type="ECO:0000313" key="13">
    <source>
        <dbReference type="Proteomes" id="UP000588806"/>
    </source>
</evidence>
<dbReference type="InterPro" id="IPR052570">
    <property type="entry name" value="FliJ"/>
</dbReference>
<dbReference type="PANTHER" id="PTHR38786:SF1">
    <property type="entry name" value="FLAGELLAR FLIJ PROTEIN"/>
    <property type="match status" value="1"/>
</dbReference>
<reference evidence="12 13" key="2">
    <citation type="submission" date="2020-06" db="EMBL/GenBank/DDBJ databases">
        <title>Halomonas songnenensis sp. nov., a moderately halophilic bacterium isolated from saline and alkaline soils.</title>
        <authorList>
            <person name="Jiang J."/>
            <person name="Pan Y."/>
        </authorList>
    </citation>
    <scope>NUCLEOTIDE SEQUENCE [LARGE SCALE GENOMIC DNA]</scope>
    <source>
        <strain evidence="12 13">TBZ9</strain>
    </source>
</reference>
<name>A0A7Y3XA31_9GAMM</name>
<evidence type="ECO:0000256" key="11">
    <source>
        <dbReference type="SAM" id="MobiDB-lite"/>
    </source>
</evidence>
<keyword evidence="6" id="KW-0145">Chemotaxis</keyword>
<evidence type="ECO:0000256" key="2">
    <source>
        <dbReference type="ARBA" id="ARBA00010004"/>
    </source>
</evidence>
<evidence type="ECO:0000256" key="7">
    <source>
        <dbReference type="ARBA" id="ARBA00022795"/>
    </source>
</evidence>
<dbReference type="NCBIfam" id="TIGR02473">
    <property type="entry name" value="flagell_FliJ"/>
    <property type="match status" value="1"/>
</dbReference>
<keyword evidence="13" id="KW-1185">Reference proteome</keyword>
<gene>
    <name evidence="12" type="primary">fliJ</name>
    <name evidence="12" type="ORF">HLB35_12185</name>
</gene>
<feature type="compositionally biased region" description="Basic and acidic residues" evidence="11">
    <location>
        <begin position="99"/>
        <end position="112"/>
    </location>
</feature>
<evidence type="ECO:0000256" key="10">
    <source>
        <dbReference type="ARBA" id="ARBA00023225"/>
    </source>
</evidence>
<dbReference type="GO" id="GO:0071973">
    <property type="term" value="P:bacterial-type flagellum-dependent cell motility"/>
    <property type="evidence" value="ECO:0007669"/>
    <property type="project" value="InterPro"/>
</dbReference>
<feature type="region of interest" description="Disordered" evidence="11">
    <location>
        <begin position="99"/>
        <end position="154"/>
    </location>
</feature>
<comment type="subcellular location">
    <subcellularLocation>
        <location evidence="1">Cell membrane</location>
        <topology evidence="1">Peripheral membrane protein</topology>
        <orientation evidence="1">Cytoplasmic side</orientation>
    </subcellularLocation>
</comment>
<keyword evidence="10" id="KW-1006">Bacterial flagellum protein export</keyword>
<dbReference type="InterPro" id="IPR012823">
    <property type="entry name" value="Flagell_FliJ"/>
</dbReference>
<accession>A0A7Y3XA31</accession>
<evidence type="ECO:0000256" key="8">
    <source>
        <dbReference type="ARBA" id="ARBA00022927"/>
    </source>
</evidence>
<sequence>MTSNTDTSQLDMLTHLARDARDQAGQLLAKERQTEQQTKAQLQTLYRYRAEYSERLQTAMHKGIDPASMYNYQQFLASLDAALARARQALADQEQRVAKTQENWRQEQRKLSSYDTLTSRRQLEAQRRDNRQEQKTNDDLVASRRAYRQSDTPR</sequence>
<evidence type="ECO:0000256" key="1">
    <source>
        <dbReference type="ARBA" id="ARBA00004413"/>
    </source>
</evidence>
<keyword evidence="12" id="KW-0969">Cilium</keyword>
<dbReference type="RefSeq" id="WP_171702801.1">
    <property type="nucleotide sequence ID" value="NZ_JABFHI010000005.1"/>
</dbReference>
<organism evidence="12 13">
    <name type="scientific">Vreelandella azerica</name>
    <dbReference type="NCBI Taxonomy" id="2732867"/>
    <lineage>
        <taxon>Bacteria</taxon>
        <taxon>Pseudomonadati</taxon>
        <taxon>Pseudomonadota</taxon>
        <taxon>Gammaproteobacteria</taxon>
        <taxon>Oceanospirillales</taxon>
        <taxon>Halomonadaceae</taxon>
        <taxon>Vreelandella</taxon>
    </lineage>
</organism>
<keyword evidence="12" id="KW-0966">Cell projection</keyword>
<evidence type="ECO:0000256" key="5">
    <source>
        <dbReference type="ARBA" id="ARBA00022475"/>
    </source>
</evidence>
<evidence type="ECO:0000313" key="12">
    <source>
        <dbReference type="EMBL" id="NOG32322.1"/>
    </source>
</evidence>
<dbReference type="GO" id="GO:0005886">
    <property type="term" value="C:plasma membrane"/>
    <property type="evidence" value="ECO:0007669"/>
    <property type="project" value="UniProtKB-SubCell"/>
</dbReference>
<dbReference type="PIRSF" id="PIRSF019404">
    <property type="entry name" value="FliJ"/>
    <property type="match status" value="1"/>
</dbReference>
<protein>
    <recommendedName>
        <fullName evidence="3">Flagellar FliJ protein</fullName>
    </recommendedName>
</protein>
<dbReference type="PRINTS" id="PR01004">
    <property type="entry name" value="FLGFLIJ"/>
</dbReference>
<keyword evidence="8" id="KW-0653">Protein transport</keyword>
<dbReference type="Gene3D" id="1.10.287.1700">
    <property type="match status" value="1"/>
</dbReference>
<dbReference type="InterPro" id="IPR018006">
    <property type="entry name" value="Flag_FliJ_proteobac"/>
</dbReference>
<dbReference type="GO" id="GO:0003774">
    <property type="term" value="F:cytoskeletal motor activity"/>
    <property type="evidence" value="ECO:0007669"/>
    <property type="project" value="InterPro"/>
</dbReference>
<dbReference type="InterPro" id="IPR053716">
    <property type="entry name" value="Flag_assembly_chemotaxis_eff"/>
</dbReference>
<evidence type="ECO:0000256" key="4">
    <source>
        <dbReference type="ARBA" id="ARBA00022448"/>
    </source>
</evidence>
<evidence type="ECO:0000256" key="3">
    <source>
        <dbReference type="ARBA" id="ARBA00020392"/>
    </source>
</evidence>
<proteinExistence type="inferred from homology"/>
<keyword evidence="4" id="KW-0813">Transport</keyword>
<dbReference type="GO" id="GO:0006935">
    <property type="term" value="P:chemotaxis"/>
    <property type="evidence" value="ECO:0007669"/>
    <property type="project" value="UniProtKB-KW"/>
</dbReference>
<reference evidence="12 13" key="1">
    <citation type="submission" date="2020-05" db="EMBL/GenBank/DDBJ databases">
        <authorList>
            <person name="Ruan W."/>
            <person name="Jeon C.O."/>
            <person name="Chun B.H."/>
        </authorList>
    </citation>
    <scope>NUCLEOTIDE SEQUENCE [LARGE SCALE GENOMIC DNA]</scope>
    <source>
        <strain evidence="12 13">TBZ9</strain>
    </source>
</reference>
<dbReference type="Pfam" id="PF02050">
    <property type="entry name" value="FliJ"/>
    <property type="match status" value="1"/>
</dbReference>
<comment type="caution">
    <text evidence="12">The sequence shown here is derived from an EMBL/GenBank/DDBJ whole genome shotgun (WGS) entry which is preliminary data.</text>
</comment>
<feature type="compositionally biased region" description="Basic and acidic residues" evidence="11">
    <location>
        <begin position="121"/>
        <end position="142"/>
    </location>
</feature>
<dbReference type="Proteomes" id="UP000588806">
    <property type="component" value="Unassembled WGS sequence"/>
</dbReference>
<dbReference type="GO" id="GO:0044781">
    <property type="term" value="P:bacterial-type flagellum organization"/>
    <property type="evidence" value="ECO:0007669"/>
    <property type="project" value="UniProtKB-KW"/>
</dbReference>
<dbReference type="AlphaFoldDB" id="A0A7Y3XA31"/>
<dbReference type="GO" id="GO:0009288">
    <property type="term" value="C:bacterial-type flagellum"/>
    <property type="evidence" value="ECO:0007669"/>
    <property type="project" value="InterPro"/>
</dbReference>
<keyword evidence="9" id="KW-0472">Membrane</keyword>
<dbReference type="EMBL" id="JABFHI010000005">
    <property type="protein sequence ID" value="NOG32322.1"/>
    <property type="molecule type" value="Genomic_DNA"/>
</dbReference>
<keyword evidence="5" id="KW-1003">Cell membrane</keyword>